<dbReference type="PANTHER" id="PTHR33371:SF18">
    <property type="entry name" value="MCE-FAMILY PROTEIN MCE3C"/>
    <property type="match status" value="1"/>
</dbReference>
<dbReference type="PRINTS" id="PR01782">
    <property type="entry name" value="MCEVIRFACTOR"/>
</dbReference>
<organism evidence="3 4">
    <name type="scientific">Mycolicibacterium fluoranthenivorans</name>
    <dbReference type="NCBI Taxonomy" id="258505"/>
    <lineage>
        <taxon>Bacteria</taxon>
        <taxon>Bacillati</taxon>
        <taxon>Actinomycetota</taxon>
        <taxon>Actinomycetes</taxon>
        <taxon>Mycobacteriales</taxon>
        <taxon>Mycobacteriaceae</taxon>
        <taxon>Mycolicibacterium</taxon>
    </lineage>
</organism>
<accession>A0A7G8P6W8</accession>
<dbReference type="Pfam" id="PF11887">
    <property type="entry name" value="Mce4_CUP1"/>
    <property type="match status" value="1"/>
</dbReference>
<proteinExistence type="predicted"/>
<feature type="domain" description="Mce/MlaD" evidence="1">
    <location>
        <begin position="15"/>
        <end position="90"/>
    </location>
</feature>
<dbReference type="GO" id="GO:0005576">
    <property type="term" value="C:extracellular region"/>
    <property type="evidence" value="ECO:0007669"/>
    <property type="project" value="TreeGrafter"/>
</dbReference>
<dbReference type="KEGG" id="mflu:HZU40_17440"/>
<feature type="domain" description="Mammalian cell entry C-terminal" evidence="2">
    <location>
        <begin position="109"/>
        <end position="227"/>
    </location>
</feature>
<dbReference type="AlphaFoldDB" id="A0A7G8P6W8"/>
<evidence type="ECO:0000313" key="3">
    <source>
        <dbReference type="EMBL" id="QNJ90084.1"/>
    </source>
</evidence>
<dbReference type="PANTHER" id="PTHR33371">
    <property type="entry name" value="INTERMEMBRANE PHOSPHOLIPID TRANSPORT SYSTEM BINDING PROTEIN MLAD-RELATED"/>
    <property type="match status" value="1"/>
</dbReference>
<dbReference type="Proteomes" id="UP000515498">
    <property type="component" value="Chromosome"/>
</dbReference>
<dbReference type="InterPro" id="IPR005693">
    <property type="entry name" value="Mce"/>
</dbReference>
<gene>
    <name evidence="3" type="ORF">HZU40_17440</name>
</gene>
<dbReference type="Pfam" id="PF02470">
    <property type="entry name" value="MlaD"/>
    <property type="match status" value="1"/>
</dbReference>
<dbReference type="InterPro" id="IPR003399">
    <property type="entry name" value="Mce/MlaD"/>
</dbReference>
<evidence type="ECO:0000259" key="1">
    <source>
        <dbReference type="Pfam" id="PF02470"/>
    </source>
</evidence>
<reference evidence="3 4" key="1">
    <citation type="submission" date="2020-07" db="EMBL/GenBank/DDBJ databases">
        <title>Draft genome sequence of four isobutane-metabolizing strains capable of cometabolically degrading diverse ether contaminants.</title>
        <authorList>
            <person name="Chen W."/>
            <person name="Faulkner N."/>
            <person name="Smith C."/>
            <person name="Hyman M."/>
        </authorList>
    </citation>
    <scope>NUCLEOTIDE SEQUENCE [LARGE SCALE GENOMIC DNA]</scope>
    <source>
        <strain evidence="3 4">2A</strain>
    </source>
</reference>
<dbReference type="InterPro" id="IPR052336">
    <property type="entry name" value="MlaD_Phospholipid_Transporter"/>
</dbReference>
<dbReference type="EMBL" id="CP059894">
    <property type="protein sequence ID" value="QNJ90084.1"/>
    <property type="molecule type" value="Genomic_DNA"/>
</dbReference>
<evidence type="ECO:0000313" key="4">
    <source>
        <dbReference type="Proteomes" id="UP000515498"/>
    </source>
</evidence>
<dbReference type="NCBIfam" id="TIGR00996">
    <property type="entry name" value="Mtu_fam_mce"/>
    <property type="match status" value="1"/>
</dbReference>
<evidence type="ECO:0000259" key="2">
    <source>
        <dbReference type="Pfam" id="PF11887"/>
    </source>
</evidence>
<sequence length="329" mass="35303">MLVAIGYPQLPFWPRGKTYDAYFINAAGITTGSDVQVYGYSIGKVSAVDLVNRSAKVTFTADRSVRLGDQTLVAIATDTVLGQRALVLTPRGSGSISSIPLGRSTTPYTLSDALQNLGRNVGDLDKDAFVQALQTLTDAMHDAAPQLRGALDGITALSRSVNARDEQVHQLLTHAQSVTAVLAERSDKINTLITDGNTLFAELDARRQAINVLISGITDVARQISGFVADNRREFAPALLKLNLVLDNLNNHREHLSQALHRLPSYATTLSESVGSAPGFQANISGAPAPSLAATLLDSYFQPGKLPDSLSDLLRGFITERDNLRPRSP</sequence>
<dbReference type="InterPro" id="IPR024516">
    <property type="entry name" value="Mce_C"/>
</dbReference>
<name>A0A7G8P6W8_9MYCO</name>
<protein>
    <submittedName>
        <fullName evidence="3">MCE family protein</fullName>
    </submittedName>
</protein>